<dbReference type="SUPFAM" id="SSF46689">
    <property type="entry name" value="Homeodomain-like"/>
    <property type="match status" value="2"/>
</dbReference>
<dbReference type="PROSITE" id="PS50090">
    <property type="entry name" value="MYB_LIKE"/>
    <property type="match status" value="1"/>
</dbReference>
<feature type="region of interest" description="Disordered" evidence="1">
    <location>
        <begin position="314"/>
        <end position="333"/>
    </location>
</feature>
<dbReference type="CDD" id="cd00167">
    <property type="entry name" value="SANT"/>
    <property type="match status" value="3"/>
</dbReference>
<comment type="caution">
    <text evidence="3">The sequence shown here is derived from an EMBL/GenBank/DDBJ whole genome shotgun (WGS) entry which is preliminary data.</text>
</comment>
<dbReference type="PANTHER" id="PTHR45614">
    <property type="entry name" value="MYB PROTEIN-RELATED"/>
    <property type="match status" value="1"/>
</dbReference>
<sequence length="333" mass="38636">MSTYGIYSGHFRHRTLASVSTRTCFVRTAIALLERQAKEGVRTEEVDVAKAVAGGEGAMPLRTVYDKMVRSRQDRRRKIDKSDDTVLHYQWNRENRDAISSKGNWTREEDELLEKLVKQYRHIPEPALWSKISGGGIGDTLLLRSMTSCRQRWRVLHLPPMGQTGLWSREEERRLQAAIWEQLEGKYQVAIDVLVGKPVTTENPLGKWRPELQQLPDQAGLPLLKQGSRRLRMLDWVVIQKIVKSRSETDCRQHFYQVYHNANRNRWSKEELARFEEGVDMFGKDTWKIAEHVGMRAPLQVVKLLSYRRSKMKKGKEEAAMDKKDTVGAVKEH</sequence>
<dbReference type="Gene3D" id="1.10.10.60">
    <property type="entry name" value="Homeodomain-like"/>
    <property type="match status" value="3"/>
</dbReference>
<evidence type="ECO:0000313" key="3">
    <source>
        <dbReference type="EMBL" id="KAG0312284.1"/>
    </source>
</evidence>
<evidence type="ECO:0000313" key="4">
    <source>
        <dbReference type="Proteomes" id="UP000823405"/>
    </source>
</evidence>
<organism evidence="3 4">
    <name type="scientific">Linnemannia gamsii</name>
    <dbReference type="NCBI Taxonomy" id="64522"/>
    <lineage>
        <taxon>Eukaryota</taxon>
        <taxon>Fungi</taxon>
        <taxon>Fungi incertae sedis</taxon>
        <taxon>Mucoromycota</taxon>
        <taxon>Mortierellomycotina</taxon>
        <taxon>Mortierellomycetes</taxon>
        <taxon>Mortierellales</taxon>
        <taxon>Mortierellaceae</taxon>
        <taxon>Linnemannia</taxon>
    </lineage>
</organism>
<evidence type="ECO:0000256" key="1">
    <source>
        <dbReference type="SAM" id="MobiDB-lite"/>
    </source>
</evidence>
<dbReference type="AlphaFoldDB" id="A0A9P6R6H7"/>
<dbReference type="InterPro" id="IPR001005">
    <property type="entry name" value="SANT/Myb"/>
</dbReference>
<feature type="compositionally biased region" description="Basic and acidic residues" evidence="1">
    <location>
        <begin position="315"/>
        <end position="333"/>
    </location>
</feature>
<reference evidence="3" key="1">
    <citation type="journal article" date="2020" name="Fungal Divers.">
        <title>Resolving the Mortierellaceae phylogeny through synthesis of multi-gene phylogenetics and phylogenomics.</title>
        <authorList>
            <person name="Vandepol N."/>
            <person name="Liber J."/>
            <person name="Desiro A."/>
            <person name="Na H."/>
            <person name="Kennedy M."/>
            <person name="Barry K."/>
            <person name="Grigoriev I.V."/>
            <person name="Miller A.N."/>
            <person name="O'Donnell K."/>
            <person name="Stajich J.E."/>
            <person name="Bonito G."/>
        </authorList>
    </citation>
    <scope>NUCLEOTIDE SEQUENCE</scope>
    <source>
        <strain evidence="3">NVP60</strain>
    </source>
</reference>
<dbReference type="PANTHER" id="PTHR45614:SF25">
    <property type="entry name" value="MYB PROTEIN"/>
    <property type="match status" value="1"/>
</dbReference>
<dbReference type="InterPro" id="IPR009057">
    <property type="entry name" value="Homeodomain-like_sf"/>
</dbReference>
<name>A0A9P6R6H7_9FUNG</name>
<gene>
    <name evidence="3" type="ORF">BGZ97_011306</name>
</gene>
<keyword evidence="4" id="KW-1185">Reference proteome</keyword>
<dbReference type="GO" id="GO:0000978">
    <property type="term" value="F:RNA polymerase II cis-regulatory region sequence-specific DNA binding"/>
    <property type="evidence" value="ECO:0007669"/>
    <property type="project" value="TreeGrafter"/>
</dbReference>
<feature type="domain" description="Myb-like" evidence="2">
    <location>
        <begin position="102"/>
        <end position="157"/>
    </location>
</feature>
<proteinExistence type="predicted"/>
<accession>A0A9P6R6H7</accession>
<dbReference type="EMBL" id="JAAAIN010000629">
    <property type="protein sequence ID" value="KAG0312284.1"/>
    <property type="molecule type" value="Genomic_DNA"/>
</dbReference>
<dbReference type="GO" id="GO:0005634">
    <property type="term" value="C:nucleus"/>
    <property type="evidence" value="ECO:0007669"/>
    <property type="project" value="TreeGrafter"/>
</dbReference>
<dbReference type="SMART" id="SM00717">
    <property type="entry name" value="SANT"/>
    <property type="match status" value="3"/>
</dbReference>
<protein>
    <recommendedName>
        <fullName evidence="2">Myb-like domain-containing protein</fullName>
    </recommendedName>
</protein>
<evidence type="ECO:0000259" key="2">
    <source>
        <dbReference type="PROSITE" id="PS50090"/>
    </source>
</evidence>
<dbReference type="GO" id="GO:0000981">
    <property type="term" value="F:DNA-binding transcription factor activity, RNA polymerase II-specific"/>
    <property type="evidence" value="ECO:0007669"/>
    <property type="project" value="TreeGrafter"/>
</dbReference>
<dbReference type="Proteomes" id="UP000823405">
    <property type="component" value="Unassembled WGS sequence"/>
</dbReference>
<dbReference type="OrthoDB" id="2143914at2759"/>
<dbReference type="InterPro" id="IPR050560">
    <property type="entry name" value="MYB_TF"/>
</dbReference>
<dbReference type="Pfam" id="PF13921">
    <property type="entry name" value="Myb_DNA-bind_6"/>
    <property type="match status" value="1"/>
</dbReference>